<feature type="region of interest" description="Disordered" evidence="6">
    <location>
        <begin position="85"/>
        <end position="161"/>
    </location>
</feature>
<dbReference type="InterPro" id="IPR051089">
    <property type="entry name" value="prtT"/>
</dbReference>
<name>A0A0F8A4S3_9HYPO</name>
<feature type="region of interest" description="Disordered" evidence="6">
    <location>
        <begin position="1"/>
        <end position="24"/>
    </location>
</feature>
<organism evidence="8 9">
    <name type="scientific">Hirsutella minnesotensis 3608</name>
    <dbReference type="NCBI Taxonomy" id="1043627"/>
    <lineage>
        <taxon>Eukaryota</taxon>
        <taxon>Fungi</taxon>
        <taxon>Dikarya</taxon>
        <taxon>Ascomycota</taxon>
        <taxon>Pezizomycotina</taxon>
        <taxon>Sordariomycetes</taxon>
        <taxon>Hypocreomycetidae</taxon>
        <taxon>Hypocreales</taxon>
        <taxon>Ophiocordycipitaceae</taxon>
        <taxon>Hirsutella</taxon>
    </lineage>
</organism>
<evidence type="ECO:0000256" key="2">
    <source>
        <dbReference type="ARBA" id="ARBA00023015"/>
    </source>
</evidence>
<evidence type="ECO:0000313" key="8">
    <source>
        <dbReference type="EMBL" id="KJZ74079.1"/>
    </source>
</evidence>
<proteinExistence type="predicted"/>
<gene>
    <name evidence="8" type="ORF">HIM_06528</name>
</gene>
<dbReference type="GO" id="GO:0000976">
    <property type="term" value="F:transcription cis-regulatory region binding"/>
    <property type="evidence" value="ECO:0007669"/>
    <property type="project" value="TreeGrafter"/>
</dbReference>
<keyword evidence="2" id="KW-0805">Transcription regulation</keyword>
<evidence type="ECO:0000259" key="7">
    <source>
        <dbReference type="PROSITE" id="PS00463"/>
    </source>
</evidence>
<evidence type="ECO:0000256" key="5">
    <source>
        <dbReference type="ARBA" id="ARBA00023242"/>
    </source>
</evidence>
<dbReference type="EMBL" id="KQ030529">
    <property type="protein sequence ID" value="KJZ74079.1"/>
    <property type="molecule type" value="Genomic_DNA"/>
</dbReference>
<dbReference type="InterPro" id="IPR001138">
    <property type="entry name" value="Zn2Cys6_DnaBD"/>
</dbReference>
<dbReference type="Gene3D" id="4.10.240.10">
    <property type="entry name" value="Zn(2)-C6 fungal-type DNA-binding domain"/>
    <property type="match status" value="1"/>
</dbReference>
<dbReference type="OrthoDB" id="1600564at2759"/>
<keyword evidence="4" id="KW-0804">Transcription</keyword>
<evidence type="ECO:0000313" key="9">
    <source>
        <dbReference type="Proteomes" id="UP000054481"/>
    </source>
</evidence>
<dbReference type="PANTHER" id="PTHR31845">
    <property type="entry name" value="FINGER DOMAIN PROTEIN, PUTATIVE-RELATED"/>
    <property type="match status" value="1"/>
</dbReference>
<dbReference type="AlphaFoldDB" id="A0A0F8A4S3"/>
<sequence>MSFWHDDGSSAASQALQATQKGPKACTTCAKAKARCIPRADGGDKCERCFRLSKECFSRPPAPPRIKKRPKRSRVAELEKRLNELSSQFEGQHAAVPSAPSATTRTASVSDAGATPKPARPLKAPERGDALTFEHLFPSPQSSGPETNDTTDWGPEALRPGDSAWPLPGEADMLLLQYHELFAPLCPFVVVPKHLSAAELRAERPFLWKGVMTASSIWDGSRQAKMGDEMLADIGRAAIADGNKSLDLLQGLLLLTSWFYFGLKSSQTTHLLFLARSLCINLNTMTCGFGGEPMYGQFDHVRAYAGMYYLNAVIFTTNKRTDVFLNPAQVQSYCKILETAKEYPSDEFLIKLVQIQQLAQSIAQTMSLDPAMPALSLPLAMVIESFKDQLDTFRVTLPAHLASNPALQCHISVAEMLLNDVAISDGHCESANLPLPNRLQLLWSCVRSVREFFKVRFAESELVQPRFMTVFVSDVAFAFISGIKLLTLQVPGWNVEEVGKELAINNTLGQQIHDLTQIIARRKSSLLSTDSAALEDPLERLLRLLRTAQELVGLQLSGLTGLDIAQAVVGDMNSASWQDMMNDATSISF</sequence>
<feature type="compositionally biased region" description="Low complexity" evidence="6">
    <location>
        <begin position="9"/>
        <end position="24"/>
    </location>
</feature>
<reference evidence="8 9" key="1">
    <citation type="journal article" date="2014" name="Genome Biol. Evol.">
        <title>Comparative genomics and transcriptomics analyses reveal divergent lifestyle features of nematode endoparasitic fungus Hirsutella minnesotensis.</title>
        <authorList>
            <person name="Lai Y."/>
            <person name="Liu K."/>
            <person name="Zhang X."/>
            <person name="Zhang X."/>
            <person name="Li K."/>
            <person name="Wang N."/>
            <person name="Shu C."/>
            <person name="Wu Y."/>
            <person name="Wang C."/>
            <person name="Bushley K.E."/>
            <person name="Xiang M."/>
            <person name="Liu X."/>
        </authorList>
    </citation>
    <scope>NUCLEOTIDE SEQUENCE [LARGE SCALE GENOMIC DNA]</scope>
    <source>
        <strain evidence="8 9">3608</strain>
    </source>
</reference>
<dbReference type="SUPFAM" id="SSF57701">
    <property type="entry name" value="Zn2/Cys6 DNA-binding domain"/>
    <property type="match status" value="1"/>
</dbReference>
<feature type="compositionally biased region" description="Polar residues" evidence="6">
    <location>
        <begin position="139"/>
        <end position="151"/>
    </location>
</feature>
<comment type="subcellular location">
    <subcellularLocation>
        <location evidence="1">Nucleus</location>
    </subcellularLocation>
</comment>
<keyword evidence="5" id="KW-0539">Nucleus</keyword>
<dbReference type="Proteomes" id="UP000054481">
    <property type="component" value="Unassembled WGS sequence"/>
</dbReference>
<keyword evidence="3" id="KW-0238">DNA-binding</keyword>
<dbReference type="GO" id="GO:0000981">
    <property type="term" value="F:DNA-binding transcription factor activity, RNA polymerase II-specific"/>
    <property type="evidence" value="ECO:0007669"/>
    <property type="project" value="InterPro"/>
</dbReference>
<dbReference type="InterPro" id="IPR036864">
    <property type="entry name" value="Zn2-C6_fun-type_DNA-bd_sf"/>
</dbReference>
<evidence type="ECO:0000256" key="4">
    <source>
        <dbReference type="ARBA" id="ARBA00023163"/>
    </source>
</evidence>
<evidence type="ECO:0000256" key="3">
    <source>
        <dbReference type="ARBA" id="ARBA00023125"/>
    </source>
</evidence>
<keyword evidence="9" id="KW-1185">Reference proteome</keyword>
<feature type="compositionally biased region" description="Polar residues" evidence="6">
    <location>
        <begin position="100"/>
        <end position="109"/>
    </location>
</feature>
<dbReference type="GO" id="GO:0005634">
    <property type="term" value="C:nucleus"/>
    <property type="evidence" value="ECO:0007669"/>
    <property type="project" value="UniProtKB-SubCell"/>
</dbReference>
<feature type="domain" description="Zn(2)-C6 fungal-type" evidence="7">
    <location>
        <begin position="25"/>
        <end position="56"/>
    </location>
</feature>
<accession>A0A0F8A4S3</accession>
<dbReference type="PANTHER" id="PTHR31845:SF10">
    <property type="entry name" value="ZN(II)2CYS6 TRANSCRIPTION FACTOR (EUROFUNG)"/>
    <property type="match status" value="1"/>
</dbReference>
<evidence type="ECO:0000256" key="1">
    <source>
        <dbReference type="ARBA" id="ARBA00004123"/>
    </source>
</evidence>
<dbReference type="PROSITE" id="PS00463">
    <property type="entry name" value="ZN2_CY6_FUNGAL_1"/>
    <property type="match status" value="1"/>
</dbReference>
<dbReference type="GO" id="GO:0008270">
    <property type="term" value="F:zinc ion binding"/>
    <property type="evidence" value="ECO:0007669"/>
    <property type="project" value="InterPro"/>
</dbReference>
<evidence type="ECO:0000256" key="6">
    <source>
        <dbReference type="SAM" id="MobiDB-lite"/>
    </source>
</evidence>
<protein>
    <recommendedName>
        <fullName evidence="7">Zn(2)-C6 fungal-type domain-containing protein</fullName>
    </recommendedName>
</protein>